<evidence type="ECO:0000259" key="2">
    <source>
        <dbReference type="Pfam" id="PF06742"/>
    </source>
</evidence>
<accession>A0ABS3TPQ8</accession>
<name>A0ABS3TPQ8_9PSED</name>
<evidence type="ECO:0000256" key="1">
    <source>
        <dbReference type="SAM" id="SignalP"/>
    </source>
</evidence>
<evidence type="ECO:0000313" key="5">
    <source>
        <dbReference type="Proteomes" id="UP000669060"/>
    </source>
</evidence>
<feature type="domain" description="DUF1214" evidence="2">
    <location>
        <begin position="363"/>
        <end position="467"/>
    </location>
</feature>
<evidence type="ECO:0000313" key="4">
    <source>
        <dbReference type="EMBL" id="MBO3275645.1"/>
    </source>
</evidence>
<proteinExistence type="predicted"/>
<feature type="signal peptide" evidence="1">
    <location>
        <begin position="1"/>
        <end position="27"/>
    </location>
</feature>
<dbReference type="InterPro" id="IPR037049">
    <property type="entry name" value="DUF1214_C_sf"/>
</dbReference>
<dbReference type="InterPro" id="IPR037050">
    <property type="entry name" value="DUF1254_sf"/>
</dbReference>
<dbReference type="InterPro" id="IPR010621">
    <property type="entry name" value="DUF1214"/>
</dbReference>
<dbReference type="Gene3D" id="2.60.120.600">
    <property type="entry name" value="Domain of unknown function DUF1214, C-terminal domain"/>
    <property type="match status" value="1"/>
</dbReference>
<dbReference type="RefSeq" id="WP_208313587.1">
    <property type="nucleotide sequence ID" value="NZ_JAELYA010000003.1"/>
</dbReference>
<reference evidence="4 5" key="1">
    <citation type="submission" date="2020-12" db="EMBL/GenBank/DDBJ databases">
        <title>Pseudomonas schmalbachii sp. nov. isolated from millipede gut.</title>
        <authorList>
            <person name="Shelomi M."/>
        </authorList>
    </citation>
    <scope>NUCLEOTIDE SEQUENCE [LARGE SCALE GENOMIC DNA]</scope>
    <source>
        <strain evidence="4 5">Milli4</strain>
    </source>
</reference>
<dbReference type="PANTHER" id="PTHR36509:SF3">
    <property type="entry name" value="SIGNAL PEPTIDE PROTEIN"/>
    <property type="match status" value="1"/>
</dbReference>
<feature type="chain" id="PRO_5045559238" evidence="1">
    <location>
        <begin position="28"/>
        <end position="484"/>
    </location>
</feature>
<feature type="domain" description="DUF1254" evidence="3">
    <location>
        <begin position="82"/>
        <end position="213"/>
    </location>
</feature>
<dbReference type="SUPFAM" id="SSF160935">
    <property type="entry name" value="VPA0735-like"/>
    <property type="match status" value="1"/>
</dbReference>
<protein>
    <submittedName>
        <fullName evidence="4">DUF1254 domain-containing protein</fullName>
    </submittedName>
</protein>
<dbReference type="Pfam" id="PF06863">
    <property type="entry name" value="DUF1254"/>
    <property type="match status" value="1"/>
</dbReference>
<evidence type="ECO:0000259" key="3">
    <source>
        <dbReference type="Pfam" id="PF06863"/>
    </source>
</evidence>
<gene>
    <name evidence="4" type="ORF">JFY56_10455</name>
</gene>
<dbReference type="PANTHER" id="PTHR36509">
    <property type="entry name" value="BLL3101 PROTEIN"/>
    <property type="match status" value="1"/>
</dbReference>
<keyword evidence="1" id="KW-0732">Signal</keyword>
<dbReference type="Proteomes" id="UP000669060">
    <property type="component" value="Unassembled WGS sequence"/>
</dbReference>
<dbReference type="Gene3D" id="2.60.40.1610">
    <property type="entry name" value="Domain of unknown function DUF1254"/>
    <property type="match status" value="1"/>
</dbReference>
<dbReference type="Gene3D" id="1.10.3360.10">
    <property type="entry name" value="VPA0735-like domain"/>
    <property type="match status" value="1"/>
</dbReference>
<sequence length="484" mass="53578">MYRSEALKKTRSTLFAACLLGLGVAAAALPAAAQATAKFTSEQLQTRMLERRAVEAALWGMPLVNFDAMRQAYFRDAGAKYNDVMFWSRPSDWKNQTTTPNHSTIYVMFFVNLKDGPVVVDIPATKDAGLYGTLIDSWTVPMMNVGDAGEDKGKGGRYVLLPPGYKGETPAGYVPVQSKTFNNYSLLRVITKTTSDKDLAGGVDYLKALKIYPLANAAAPEANRYIDVADKVYDGIARYDASYYESLARMVAEEPVQQRDLVMVGQMRSLGIGKSIEFKPDAQHKAILERSIGEAHAYMMDGYAKTGRAIWGDKRKWRSLADPQAAMDTKMTFDSPEQGVYLDERAYSWFAMFGPIVPPGPHVYMKSYETGKGEALDGGHTYRLTIPADAPARDFWSVDAYDSATGGFIREAKVVGLDSYNQKLKANADGTVDLYFGPKPPAGKESNWISTKAGQQFFTLFRIYGPDRDKLKAGWVLNDIEKIK</sequence>
<dbReference type="EMBL" id="JAELYA010000003">
    <property type="protein sequence ID" value="MBO3275645.1"/>
    <property type="molecule type" value="Genomic_DNA"/>
</dbReference>
<dbReference type="InterPro" id="IPR010679">
    <property type="entry name" value="DUF1254"/>
</dbReference>
<organism evidence="4 5">
    <name type="scientific">Pseudomonas schmalbachii</name>
    <dbReference type="NCBI Taxonomy" id="2816993"/>
    <lineage>
        <taxon>Bacteria</taxon>
        <taxon>Pseudomonadati</taxon>
        <taxon>Pseudomonadota</taxon>
        <taxon>Gammaproteobacteria</taxon>
        <taxon>Pseudomonadales</taxon>
        <taxon>Pseudomonadaceae</taxon>
        <taxon>Pseudomonas</taxon>
    </lineage>
</organism>
<comment type="caution">
    <text evidence="4">The sequence shown here is derived from an EMBL/GenBank/DDBJ whole genome shotgun (WGS) entry which is preliminary data.</text>
</comment>
<dbReference type="Pfam" id="PF06742">
    <property type="entry name" value="DUF1214"/>
    <property type="match status" value="1"/>
</dbReference>
<keyword evidence="5" id="KW-1185">Reference proteome</keyword>